<name>A0ABV7GEP7_9GAMM</name>
<proteinExistence type="predicted"/>
<feature type="region of interest" description="Disordered" evidence="1">
    <location>
        <begin position="301"/>
        <end position="322"/>
    </location>
</feature>
<dbReference type="InterPro" id="IPR000160">
    <property type="entry name" value="GGDEF_dom"/>
</dbReference>
<evidence type="ECO:0000313" key="3">
    <source>
        <dbReference type="EMBL" id="MFC3137517.1"/>
    </source>
</evidence>
<organism evidence="3 4">
    <name type="scientific">Shewanella submarina</name>
    <dbReference type="NCBI Taxonomy" id="2016376"/>
    <lineage>
        <taxon>Bacteria</taxon>
        <taxon>Pseudomonadati</taxon>
        <taxon>Pseudomonadota</taxon>
        <taxon>Gammaproteobacteria</taxon>
        <taxon>Alteromonadales</taxon>
        <taxon>Shewanellaceae</taxon>
        <taxon>Shewanella</taxon>
    </lineage>
</organism>
<dbReference type="EMBL" id="JBHRTD010000006">
    <property type="protein sequence ID" value="MFC3137517.1"/>
    <property type="molecule type" value="Genomic_DNA"/>
</dbReference>
<protein>
    <submittedName>
        <fullName evidence="3">GGDEF domain-containing protein</fullName>
    </submittedName>
</protein>
<sequence>MLPHTIDTEISLLEYDSPQVNLVRWMHQCELLKRFYQAKEVLVVQQSNRGHEVVVRAPSDDPAFITGTQLDSVHDSMEALFNSPMEGVHLKLDNDFSHRLPECFRHHANLLARPILWPDSSHFGYLCVLDPDMESQGELAPKMLEPFQLLLQQELSLLCQHHRIESMSMRDAKTGMLNDHGFMMMAPRQLSLGRRFGAHAGIFVFELASSPTLEARHHNLLGSILQNTVRAADIAAHFTETEYVVLAFLDAEQDMATIVKRVRNQLSHLDESLELDVGYCFFSPDSTVRLAAMLAQAKEALKDQVTKTNSKSETSNQATESR</sequence>
<dbReference type="PROSITE" id="PS50887">
    <property type="entry name" value="GGDEF"/>
    <property type="match status" value="1"/>
</dbReference>
<dbReference type="Gene3D" id="3.30.70.270">
    <property type="match status" value="1"/>
</dbReference>
<evidence type="ECO:0000259" key="2">
    <source>
        <dbReference type="PROSITE" id="PS50887"/>
    </source>
</evidence>
<evidence type="ECO:0000313" key="4">
    <source>
        <dbReference type="Proteomes" id="UP001595621"/>
    </source>
</evidence>
<evidence type="ECO:0000256" key="1">
    <source>
        <dbReference type="SAM" id="MobiDB-lite"/>
    </source>
</evidence>
<accession>A0ABV7GEP7</accession>
<feature type="compositionally biased region" description="Polar residues" evidence="1">
    <location>
        <begin position="306"/>
        <end position="322"/>
    </location>
</feature>
<reference evidence="4" key="1">
    <citation type="journal article" date="2019" name="Int. J. Syst. Evol. Microbiol.">
        <title>The Global Catalogue of Microorganisms (GCM) 10K type strain sequencing project: providing services to taxonomists for standard genome sequencing and annotation.</title>
        <authorList>
            <consortium name="The Broad Institute Genomics Platform"/>
            <consortium name="The Broad Institute Genome Sequencing Center for Infectious Disease"/>
            <person name="Wu L."/>
            <person name="Ma J."/>
        </authorList>
    </citation>
    <scope>NUCLEOTIDE SEQUENCE [LARGE SCALE GENOMIC DNA]</scope>
    <source>
        <strain evidence="4">KCTC 52277</strain>
    </source>
</reference>
<feature type="domain" description="GGDEF" evidence="2">
    <location>
        <begin position="198"/>
        <end position="317"/>
    </location>
</feature>
<dbReference type="RefSeq" id="WP_248935219.1">
    <property type="nucleotide sequence ID" value="NZ_JAKILF010000002.1"/>
</dbReference>
<keyword evidence="4" id="KW-1185">Reference proteome</keyword>
<dbReference type="SUPFAM" id="SSF55073">
    <property type="entry name" value="Nucleotide cyclase"/>
    <property type="match status" value="1"/>
</dbReference>
<dbReference type="InterPro" id="IPR043128">
    <property type="entry name" value="Rev_trsase/Diguanyl_cyclase"/>
</dbReference>
<dbReference type="Proteomes" id="UP001595621">
    <property type="component" value="Unassembled WGS sequence"/>
</dbReference>
<dbReference type="InterPro" id="IPR029787">
    <property type="entry name" value="Nucleotide_cyclase"/>
</dbReference>
<gene>
    <name evidence="3" type="ORF">ACFOE0_04855</name>
</gene>
<comment type="caution">
    <text evidence="3">The sequence shown here is derived from an EMBL/GenBank/DDBJ whole genome shotgun (WGS) entry which is preliminary data.</text>
</comment>